<dbReference type="PANTHER" id="PTHR39206:SF1">
    <property type="entry name" value="SLL8004 PROTEIN"/>
    <property type="match status" value="1"/>
</dbReference>
<dbReference type="Proteomes" id="UP001225378">
    <property type="component" value="Chromosome"/>
</dbReference>
<accession>A0AAU7P040</accession>
<dbReference type="InterPro" id="IPR010488">
    <property type="entry name" value="Zeta_toxin_domain"/>
</dbReference>
<sequence>MDKRQDFAFETTLSGKTYLKLIDRLQNDGWRIELVYLTLPSMEMSKLRGAERVAHGGHNIPVKDISRRFPRSLKNLLMHFSHHVDRTRCFMNSSEIPELIFEQQNDKRTIAHQDLYPLLLQESER</sequence>
<dbReference type="GO" id="GO:0005524">
    <property type="term" value="F:ATP binding"/>
    <property type="evidence" value="ECO:0007669"/>
    <property type="project" value="UniProtKB-KW"/>
</dbReference>
<name>A0AAU7P040_9GAMM</name>
<keyword evidence="2" id="KW-0067">ATP-binding</keyword>
<dbReference type="Gene3D" id="3.40.50.300">
    <property type="entry name" value="P-loop containing nucleotide triphosphate hydrolases"/>
    <property type="match status" value="1"/>
</dbReference>
<dbReference type="AlphaFoldDB" id="A0AAU7P040"/>
<feature type="domain" description="Zeta toxin" evidence="3">
    <location>
        <begin position="1"/>
        <end position="88"/>
    </location>
</feature>
<keyword evidence="5" id="KW-1185">Reference proteome</keyword>
<dbReference type="GO" id="GO:0016301">
    <property type="term" value="F:kinase activity"/>
    <property type="evidence" value="ECO:0007669"/>
    <property type="project" value="InterPro"/>
</dbReference>
<evidence type="ECO:0000313" key="4">
    <source>
        <dbReference type="EMBL" id="XBS22618.1"/>
    </source>
</evidence>
<reference evidence="4 5" key="1">
    <citation type="journal article" date="2024" name="Microbiology">
        <title>Methylomarinum rosea sp. nov., a novel halophilic methanotrophic bacterium from the hypersaline Lake Elton.</title>
        <authorList>
            <person name="Suleimanov R.Z."/>
            <person name="Oshkin I.Y."/>
            <person name="Danilova O.V."/>
            <person name="Suzina N.E."/>
            <person name="Dedysh S.N."/>
        </authorList>
    </citation>
    <scope>NUCLEOTIDE SEQUENCE [LARGE SCALE GENOMIC DNA]</scope>
    <source>
        <strain evidence="4 5">Ch1-1</strain>
    </source>
</reference>
<keyword evidence="1" id="KW-0547">Nucleotide-binding</keyword>
<organism evidence="4 5">
    <name type="scientific">Methylomarinum roseum</name>
    <dbReference type="NCBI Taxonomy" id="3067653"/>
    <lineage>
        <taxon>Bacteria</taxon>
        <taxon>Pseudomonadati</taxon>
        <taxon>Pseudomonadota</taxon>
        <taxon>Gammaproteobacteria</taxon>
        <taxon>Methylococcales</taxon>
        <taxon>Methylococcaceae</taxon>
        <taxon>Methylomarinum</taxon>
    </lineage>
</organism>
<proteinExistence type="predicted"/>
<evidence type="ECO:0000313" key="5">
    <source>
        <dbReference type="Proteomes" id="UP001225378"/>
    </source>
</evidence>
<evidence type="ECO:0000256" key="1">
    <source>
        <dbReference type="ARBA" id="ARBA00022741"/>
    </source>
</evidence>
<dbReference type="RefSeq" id="WP_349432770.1">
    <property type="nucleotide sequence ID" value="NZ_CP157743.1"/>
</dbReference>
<protein>
    <submittedName>
        <fullName evidence="4">Zeta toxin family protein</fullName>
    </submittedName>
</protein>
<evidence type="ECO:0000256" key="2">
    <source>
        <dbReference type="ARBA" id="ARBA00022840"/>
    </source>
</evidence>
<dbReference type="KEGG" id="mech:Q9L42_019490"/>
<dbReference type="Pfam" id="PF06414">
    <property type="entry name" value="Zeta_toxin"/>
    <property type="match status" value="1"/>
</dbReference>
<dbReference type="PANTHER" id="PTHR39206">
    <property type="entry name" value="SLL8004 PROTEIN"/>
    <property type="match status" value="1"/>
</dbReference>
<gene>
    <name evidence="4" type="ORF">Q9L42_019490</name>
</gene>
<evidence type="ECO:0000259" key="3">
    <source>
        <dbReference type="Pfam" id="PF06414"/>
    </source>
</evidence>
<dbReference type="EMBL" id="CP157743">
    <property type="protein sequence ID" value="XBS22618.1"/>
    <property type="molecule type" value="Genomic_DNA"/>
</dbReference>
<dbReference type="InterPro" id="IPR027417">
    <property type="entry name" value="P-loop_NTPase"/>
</dbReference>